<accession>A0ABX1TSA2</accession>
<sequence>MTDDPRVGSDLILTSDGGTLQRLTLVPAVSGDGMVLVDTAGIPVNPWEVELRHWPPETEPALRRGGYLI</sequence>
<proteinExistence type="predicted"/>
<evidence type="ECO:0000313" key="2">
    <source>
        <dbReference type="Proteomes" id="UP000760480"/>
    </source>
</evidence>
<dbReference type="Proteomes" id="UP000760480">
    <property type="component" value="Unassembled WGS sequence"/>
</dbReference>
<name>A0ABX1TSA2_9GAMM</name>
<dbReference type="EMBL" id="SPMZ01000082">
    <property type="protein sequence ID" value="NMQ21245.1"/>
    <property type="molecule type" value="Genomic_DNA"/>
</dbReference>
<dbReference type="RefSeq" id="WP_169250511.1">
    <property type="nucleotide sequence ID" value="NZ_SPMZ01000082.1"/>
</dbReference>
<gene>
    <name evidence="1" type="ORF">E4P82_19810</name>
</gene>
<comment type="caution">
    <text evidence="1">The sequence shown here is derived from an EMBL/GenBank/DDBJ whole genome shotgun (WGS) entry which is preliminary data.</text>
</comment>
<protein>
    <submittedName>
        <fullName evidence="1">Uncharacterized protein</fullName>
    </submittedName>
</protein>
<keyword evidence="2" id="KW-1185">Reference proteome</keyword>
<organism evidence="1 2">
    <name type="scientific">Candidatus Competibacter phosphatis</name>
    <dbReference type="NCBI Taxonomy" id="221280"/>
    <lineage>
        <taxon>Bacteria</taxon>
        <taxon>Pseudomonadati</taxon>
        <taxon>Pseudomonadota</taxon>
        <taxon>Gammaproteobacteria</taxon>
        <taxon>Candidatus Competibacteraceae</taxon>
        <taxon>Candidatus Competibacter</taxon>
    </lineage>
</organism>
<evidence type="ECO:0000313" key="1">
    <source>
        <dbReference type="EMBL" id="NMQ21245.1"/>
    </source>
</evidence>
<reference evidence="1 2" key="1">
    <citation type="submission" date="2019-03" db="EMBL/GenBank/DDBJ databases">
        <title>Metabolic reconstructions from genomes of highly enriched 'Candidatus Accumulibacter' and 'Candidatus Competibacter' bioreactor populations.</title>
        <authorList>
            <person name="Annavajhala M.K."/>
            <person name="Welles L."/>
            <person name="Abbas B."/>
            <person name="Sorokin D."/>
            <person name="Park H."/>
            <person name="Van Loosdrecht M."/>
            <person name="Chandran K."/>
        </authorList>
    </citation>
    <scope>NUCLEOTIDE SEQUENCE [LARGE SCALE GENOMIC DNA]</scope>
    <source>
        <strain evidence="1 2">SBR_G</strain>
    </source>
</reference>